<keyword evidence="3" id="KW-1185">Reference proteome</keyword>
<dbReference type="EMBL" id="BTSX01000006">
    <property type="protein sequence ID" value="GMT03669.1"/>
    <property type="molecule type" value="Genomic_DNA"/>
</dbReference>
<dbReference type="AlphaFoldDB" id="A0AAV5UC73"/>
<feature type="region of interest" description="Disordered" evidence="1">
    <location>
        <begin position="229"/>
        <end position="248"/>
    </location>
</feature>
<proteinExistence type="predicted"/>
<feature type="region of interest" description="Disordered" evidence="1">
    <location>
        <begin position="389"/>
        <end position="408"/>
    </location>
</feature>
<feature type="region of interest" description="Disordered" evidence="1">
    <location>
        <begin position="108"/>
        <end position="138"/>
    </location>
</feature>
<feature type="non-terminal residue" evidence="2">
    <location>
        <position position="408"/>
    </location>
</feature>
<feature type="compositionally biased region" description="Basic and acidic residues" evidence="1">
    <location>
        <begin position="293"/>
        <end position="302"/>
    </location>
</feature>
<reference evidence="2" key="1">
    <citation type="submission" date="2023-10" db="EMBL/GenBank/DDBJ databases">
        <title>Genome assembly of Pristionchus species.</title>
        <authorList>
            <person name="Yoshida K."/>
            <person name="Sommer R.J."/>
        </authorList>
    </citation>
    <scope>NUCLEOTIDE SEQUENCE</scope>
    <source>
        <strain evidence="2">RS0144</strain>
    </source>
</reference>
<evidence type="ECO:0000313" key="3">
    <source>
        <dbReference type="Proteomes" id="UP001432027"/>
    </source>
</evidence>
<gene>
    <name evidence="2" type="ORF">PENTCL1PPCAC_25843</name>
</gene>
<evidence type="ECO:0000313" key="2">
    <source>
        <dbReference type="EMBL" id="GMT03669.1"/>
    </source>
</evidence>
<feature type="compositionally biased region" description="Basic and acidic residues" evidence="1">
    <location>
        <begin position="111"/>
        <end position="121"/>
    </location>
</feature>
<feature type="region of interest" description="Disordered" evidence="1">
    <location>
        <begin position="159"/>
        <end position="212"/>
    </location>
</feature>
<accession>A0AAV5UC73</accession>
<feature type="compositionally biased region" description="Low complexity" evidence="1">
    <location>
        <begin position="166"/>
        <end position="175"/>
    </location>
</feature>
<protein>
    <submittedName>
        <fullName evidence="2">Uncharacterized protein</fullName>
    </submittedName>
</protein>
<feature type="region of interest" description="Disordered" evidence="1">
    <location>
        <begin position="285"/>
        <end position="345"/>
    </location>
</feature>
<feature type="compositionally biased region" description="Polar residues" evidence="1">
    <location>
        <begin position="190"/>
        <end position="202"/>
    </location>
</feature>
<name>A0AAV5UC73_9BILA</name>
<feature type="non-terminal residue" evidence="2">
    <location>
        <position position="1"/>
    </location>
</feature>
<feature type="compositionally biased region" description="Basic and acidic residues" evidence="1">
    <location>
        <begin position="316"/>
        <end position="338"/>
    </location>
</feature>
<evidence type="ECO:0000256" key="1">
    <source>
        <dbReference type="SAM" id="MobiDB-lite"/>
    </source>
</evidence>
<comment type="caution">
    <text evidence="2">The sequence shown here is derived from an EMBL/GenBank/DDBJ whole genome shotgun (WGS) entry which is preliminary data.</text>
</comment>
<dbReference type="Proteomes" id="UP001432027">
    <property type="component" value="Unassembled WGS sequence"/>
</dbReference>
<sequence>VSGRRMVLRSESLLMTNRIPMLVVKDCLMPIKMGNLRSFSSLPSSMPSSTRKLPTSPAVVKVLKPAMILHDVKLKARNLPEQDFELPKDMNNAKVIRKTKAFCRSPLADQAKSKPAETKKEVKAKKKKKVEKTASTTQTKIEEKKEVNLERKKNDLIGMKNEKTAPTTPSTSSLPKRPPVINVKNPIDIASTSSLPLSTQPKVQEECPENENQKRALVETILAKIAKEEKENGGCGSFSPCADAKSKKEKMTLASILGKMRENGGSISSSAPTTSVSPSIELVVIEGRKNKRKSNEPSKFTDELEIIPMRKRGRKKGENYKKKGGRTEPSPKMRKREDEEGGDTEIVQTEAIYDDEGLSPRIIVEGQEPGTVLEWDEEEIIILRVGEKPEQRPPRMKRKMAPEERFEE</sequence>
<organism evidence="2 3">
    <name type="scientific">Pristionchus entomophagus</name>
    <dbReference type="NCBI Taxonomy" id="358040"/>
    <lineage>
        <taxon>Eukaryota</taxon>
        <taxon>Metazoa</taxon>
        <taxon>Ecdysozoa</taxon>
        <taxon>Nematoda</taxon>
        <taxon>Chromadorea</taxon>
        <taxon>Rhabditida</taxon>
        <taxon>Rhabditina</taxon>
        <taxon>Diplogasteromorpha</taxon>
        <taxon>Diplogasteroidea</taxon>
        <taxon>Neodiplogasteridae</taxon>
        <taxon>Pristionchus</taxon>
    </lineage>
</organism>